<accession>A0AAP0NUL8</accession>
<protein>
    <submittedName>
        <fullName evidence="1">Uncharacterized protein</fullName>
    </submittedName>
</protein>
<name>A0AAP0NUL8_9MAGN</name>
<dbReference type="AlphaFoldDB" id="A0AAP0NUL8"/>
<organism evidence="1 2">
    <name type="scientific">Stephania cephalantha</name>
    <dbReference type="NCBI Taxonomy" id="152367"/>
    <lineage>
        <taxon>Eukaryota</taxon>
        <taxon>Viridiplantae</taxon>
        <taxon>Streptophyta</taxon>
        <taxon>Embryophyta</taxon>
        <taxon>Tracheophyta</taxon>
        <taxon>Spermatophyta</taxon>
        <taxon>Magnoliopsida</taxon>
        <taxon>Ranunculales</taxon>
        <taxon>Menispermaceae</taxon>
        <taxon>Menispermoideae</taxon>
        <taxon>Cissampelideae</taxon>
        <taxon>Stephania</taxon>
    </lineage>
</organism>
<evidence type="ECO:0000313" key="1">
    <source>
        <dbReference type="EMBL" id="KAK9118839.1"/>
    </source>
</evidence>
<evidence type="ECO:0000313" key="2">
    <source>
        <dbReference type="Proteomes" id="UP001419268"/>
    </source>
</evidence>
<gene>
    <name evidence="1" type="ORF">Scep_016932</name>
</gene>
<proteinExistence type="predicted"/>
<dbReference type="Proteomes" id="UP001419268">
    <property type="component" value="Unassembled WGS sequence"/>
</dbReference>
<sequence>MHHVMRNRPMQFECFIFGYFRENAYKILMNCGEYMKKYDVDLVEVMRVLIEKFGINKANCKHLYCLVDEAEKSKIDRDLQCFHHINFIILKLNVNPMLDYSNSTPWCLGVVSTKPDAVLFAPQRHHYGGAPDLVYPQFVIIGITSPYLKGMNITNEEIDVLIEYQ</sequence>
<comment type="caution">
    <text evidence="1">The sequence shown here is derived from an EMBL/GenBank/DDBJ whole genome shotgun (WGS) entry which is preliminary data.</text>
</comment>
<keyword evidence="2" id="KW-1185">Reference proteome</keyword>
<dbReference type="EMBL" id="JBBNAG010000007">
    <property type="protein sequence ID" value="KAK9118839.1"/>
    <property type="molecule type" value="Genomic_DNA"/>
</dbReference>
<reference evidence="1 2" key="1">
    <citation type="submission" date="2024-01" db="EMBL/GenBank/DDBJ databases">
        <title>Genome assemblies of Stephania.</title>
        <authorList>
            <person name="Yang L."/>
        </authorList>
    </citation>
    <scope>NUCLEOTIDE SEQUENCE [LARGE SCALE GENOMIC DNA]</scope>
    <source>
        <strain evidence="1">JXDWG</strain>
        <tissue evidence="1">Leaf</tissue>
    </source>
</reference>